<dbReference type="InterPro" id="IPR000531">
    <property type="entry name" value="Beta-barrel_TonB"/>
</dbReference>
<keyword evidence="4 8" id="KW-0812">Transmembrane</keyword>
<evidence type="ECO:0000256" key="5">
    <source>
        <dbReference type="ARBA" id="ARBA00023077"/>
    </source>
</evidence>
<dbReference type="InterPro" id="IPR008969">
    <property type="entry name" value="CarboxyPept-like_regulatory"/>
</dbReference>
<dbReference type="Gene3D" id="2.170.130.10">
    <property type="entry name" value="TonB-dependent receptor, plug domain"/>
    <property type="match status" value="1"/>
</dbReference>
<dbReference type="EMBL" id="CP028136">
    <property type="protein sequence ID" value="AVR45101.1"/>
    <property type="molecule type" value="Genomic_DNA"/>
</dbReference>
<evidence type="ECO:0000256" key="1">
    <source>
        <dbReference type="ARBA" id="ARBA00004571"/>
    </source>
</evidence>
<sequence length="834" mass="93960">MINLKLILIFYFYAAKPGKSMLKQLPYSQKCLSILLFFMFSIYNHSFAQESYFTLKGKIINKNGKGIADANVLLNPGQKGTTTDGDGNFEIQRIPAGTYTLKISHVSYASFAEKFSHKKAGIVNRVITLKDTTETLQDINISARNSERSVSFLPQVKGTNIYAGKKNEVIYLQNENIDLAENNPRQIFAKIPGVSVWEMDGTGNQVSIATRGLNPHRSWEMNVRQNGNVINSDLFGYPESHYNPPSEAVQKIELIRGSGALQYGPQFGGMLNYVLKEADTTKKIGFETQQSAGSFGLFSSFNAIGGKEKKLTYYGYYNFRRSEGWRENSDYNFTAWHAGLSYAFNKRVNLSASLSHMEYVNHFAAGLTDAMFRENPRQSNRPRNYFNPTIYVPAIHLEIQAAKNTLITASTSAIFGQRNSVQFITLPTFNDTINTATNQYNPRQVDRDYYHSYSAEVRLRQDYRLFGNQNHLLTGVRYGNSKTFRRQKGEGTTGTDFDLSLTSDYKVDLTFKTLNYAFFAENVFNFTSRFSVTPGFRFDYISTDLTGEITAFDTPSVPFALQRQFPLFGIGAQYDLTPHINAYANFTQAYRPVLHSDILPASPLDRTDPDLKDARGNNSEIGLRGSLKNILQWDVNYFQLRYNDRIGTLIKDENGETYFYKTNIGDMLNQGMEAYIEFHPFALMGTASRPDISVFTSTAYNSARYTSGSVSSNGENVNISGNRIENVPHWISRNGINYSYKNISAGLQGSFVSKAYSDALNTASSINGVNGIIPSYFLLDFNFSYEFNRKYNVKFSLNNLTDEKYFTRRATGYPGPGILPSDGTSFLISFGAKI</sequence>
<evidence type="ECO:0000313" key="12">
    <source>
        <dbReference type="EMBL" id="AVR45101.1"/>
    </source>
</evidence>
<comment type="similarity">
    <text evidence="8 9">Belongs to the TonB-dependent receptor family.</text>
</comment>
<dbReference type="Pfam" id="PF13715">
    <property type="entry name" value="CarbopepD_reg_2"/>
    <property type="match status" value="1"/>
</dbReference>
<evidence type="ECO:0000256" key="7">
    <source>
        <dbReference type="ARBA" id="ARBA00023237"/>
    </source>
</evidence>
<dbReference type="Gene3D" id="2.40.170.20">
    <property type="entry name" value="TonB-dependent receptor, beta-barrel domain"/>
    <property type="match status" value="1"/>
</dbReference>
<proteinExistence type="inferred from homology"/>
<dbReference type="AlphaFoldDB" id="A0A2R3Z4B4"/>
<evidence type="ECO:0000256" key="8">
    <source>
        <dbReference type="PROSITE-ProRule" id="PRU01360"/>
    </source>
</evidence>
<evidence type="ECO:0000259" key="11">
    <source>
        <dbReference type="Pfam" id="PF07715"/>
    </source>
</evidence>
<reference evidence="13" key="1">
    <citation type="submission" date="2018-03" db="EMBL/GenBank/DDBJ databases">
        <title>Gramella fulva sp. nov., isolated from a dry surface of tidal flat.</title>
        <authorList>
            <person name="Hwang S.H."/>
            <person name="Hwang W.M."/>
            <person name="Kang K."/>
            <person name="Ahn T.-Y."/>
        </authorList>
    </citation>
    <scope>NUCLEOTIDE SEQUENCE [LARGE SCALE GENOMIC DNA]</scope>
    <source>
        <strain evidence="13">SH35</strain>
    </source>
</reference>
<evidence type="ECO:0000256" key="6">
    <source>
        <dbReference type="ARBA" id="ARBA00023136"/>
    </source>
</evidence>
<dbReference type="Gene3D" id="2.60.40.1120">
    <property type="entry name" value="Carboxypeptidase-like, regulatory domain"/>
    <property type="match status" value="1"/>
</dbReference>
<dbReference type="InterPro" id="IPR036942">
    <property type="entry name" value="Beta-barrel_TonB_sf"/>
</dbReference>
<keyword evidence="12" id="KW-0675">Receptor</keyword>
<dbReference type="KEGG" id="grs:C7S20_07360"/>
<keyword evidence="6 8" id="KW-0472">Membrane</keyword>
<keyword evidence="5 9" id="KW-0798">TonB box</keyword>
<dbReference type="Proteomes" id="UP000241507">
    <property type="component" value="Chromosome"/>
</dbReference>
<protein>
    <submittedName>
        <fullName evidence="12">TonB-dependent receptor</fullName>
    </submittedName>
</protein>
<gene>
    <name evidence="12" type="ORF">C7S20_07360</name>
</gene>
<dbReference type="SUPFAM" id="SSF56935">
    <property type="entry name" value="Porins"/>
    <property type="match status" value="1"/>
</dbReference>
<dbReference type="InterPro" id="IPR037066">
    <property type="entry name" value="Plug_dom_sf"/>
</dbReference>
<keyword evidence="3 8" id="KW-1134">Transmembrane beta strand</keyword>
<feature type="domain" description="TonB-dependent receptor plug" evidence="11">
    <location>
        <begin position="179"/>
        <end position="266"/>
    </location>
</feature>
<evidence type="ECO:0000256" key="2">
    <source>
        <dbReference type="ARBA" id="ARBA00022448"/>
    </source>
</evidence>
<dbReference type="SUPFAM" id="SSF49464">
    <property type="entry name" value="Carboxypeptidase regulatory domain-like"/>
    <property type="match status" value="1"/>
</dbReference>
<organism evidence="12 13">
    <name type="scientific">Christiangramia fulva</name>
    <dbReference type="NCBI Taxonomy" id="2126553"/>
    <lineage>
        <taxon>Bacteria</taxon>
        <taxon>Pseudomonadati</taxon>
        <taxon>Bacteroidota</taxon>
        <taxon>Flavobacteriia</taxon>
        <taxon>Flavobacteriales</taxon>
        <taxon>Flavobacteriaceae</taxon>
        <taxon>Christiangramia</taxon>
    </lineage>
</organism>
<keyword evidence="7 8" id="KW-0998">Cell outer membrane</keyword>
<evidence type="ECO:0000256" key="9">
    <source>
        <dbReference type="RuleBase" id="RU003357"/>
    </source>
</evidence>
<dbReference type="Pfam" id="PF00593">
    <property type="entry name" value="TonB_dep_Rec_b-barrel"/>
    <property type="match status" value="1"/>
</dbReference>
<evidence type="ECO:0000256" key="4">
    <source>
        <dbReference type="ARBA" id="ARBA00022692"/>
    </source>
</evidence>
<accession>A0A2R3Z4B4</accession>
<keyword evidence="2 8" id="KW-0813">Transport</keyword>
<evidence type="ECO:0000256" key="3">
    <source>
        <dbReference type="ARBA" id="ARBA00022452"/>
    </source>
</evidence>
<comment type="subcellular location">
    <subcellularLocation>
        <location evidence="1 8">Cell outer membrane</location>
        <topology evidence="1 8">Multi-pass membrane protein</topology>
    </subcellularLocation>
</comment>
<dbReference type="PANTHER" id="PTHR30442:SF0">
    <property type="entry name" value="FE(3+) DICITRATE TRANSPORT PROTEIN FECA"/>
    <property type="match status" value="1"/>
</dbReference>
<dbReference type="GO" id="GO:0033214">
    <property type="term" value="P:siderophore-iron import into cell"/>
    <property type="evidence" value="ECO:0007669"/>
    <property type="project" value="TreeGrafter"/>
</dbReference>
<dbReference type="InterPro" id="IPR039426">
    <property type="entry name" value="TonB-dep_rcpt-like"/>
</dbReference>
<evidence type="ECO:0000259" key="10">
    <source>
        <dbReference type="Pfam" id="PF00593"/>
    </source>
</evidence>
<dbReference type="GO" id="GO:0009279">
    <property type="term" value="C:cell outer membrane"/>
    <property type="evidence" value="ECO:0007669"/>
    <property type="project" value="UniProtKB-SubCell"/>
</dbReference>
<dbReference type="Pfam" id="PF07715">
    <property type="entry name" value="Plug"/>
    <property type="match status" value="1"/>
</dbReference>
<dbReference type="PROSITE" id="PS52016">
    <property type="entry name" value="TONB_DEPENDENT_REC_3"/>
    <property type="match status" value="1"/>
</dbReference>
<evidence type="ECO:0000313" key="13">
    <source>
        <dbReference type="Proteomes" id="UP000241507"/>
    </source>
</evidence>
<dbReference type="PANTHER" id="PTHR30442">
    <property type="entry name" value="IRON III DICITRATE TRANSPORT PROTEIN FECA"/>
    <property type="match status" value="1"/>
</dbReference>
<dbReference type="InterPro" id="IPR012910">
    <property type="entry name" value="Plug_dom"/>
</dbReference>
<keyword evidence="13" id="KW-1185">Reference proteome</keyword>
<name>A0A2R3Z4B4_9FLAO</name>
<feature type="domain" description="TonB-dependent receptor-like beta-barrel" evidence="10">
    <location>
        <begin position="286"/>
        <end position="800"/>
    </location>
</feature>